<dbReference type="RefSeq" id="WP_280101682.1">
    <property type="nucleotide sequence ID" value="NZ_CP122979.1"/>
</dbReference>
<keyword evidence="10" id="KW-1185">Reference proteome</keyword>
<feature type="region of interest" description="Disordered" evidence="7">
    <location>
        <begin position="400"/>
        <end position="422"/>
    </location>
</feature>
<protein>
    <recommendedName>
        <fullName evidence="6">Transcription termination/antitermination protein NusA</fullName>
    </recommendedName>
</protein>
<evidence type="ECO:0000313" key="10">
    <source>
        <dbReference type="Proteomes" id="UP001179842"/>
    </source>
</evidence>
<dbReference type="SUPFAM" id="SSF54814">
    <property type="entry name" value="Prokaryotic type KH domain (KH-domain type II)"/>
    <property type="match status" value="2"/>
</dbReference>
<evidence type="ECO:0000313" key="9">
    <source>
        <dbReference type="EMBL" id="WGI36381.1"/>
    </source>
</evidence>
<sequence>MARKQVKADTSNKLKKDFFKNLKEVAEFRKMDINNVVKILEDAFIKTITKDYDADAEIKLIVDFDSEDFRLVNENALVVSDEQYNNDIKENEGIQTCIISVSNAMKQYNKKVEEDDSIQIDILFESLPKSVFIPVQQQFKQKITELVREKSREKYLPLIGRIVKAKLISKSHAGYLYEIEDEDKTKAFMPKNLSSKKKSEMGIVEDVYLHAVLEETKDTQIIVSNSSNKILEEIIKREIPEINSGELKIVRIARQAGLRSKVAISSFEDGKTINDIGTVVGKKGNRIELISNELDNEKIDIIQYSDKLVEFVSNALSPARVISVLPLKAKKIDKFLVVVPDSQHTLAIGKKGINVTLAAELTRSKIDIIPYSKSILDKIKLIWNGNVSSIEEIDEIEKDAKNKSQDQKRNNKKPNIYNKSASRSKRSLNLMEEFDRDIQKYNEDFGNIEDQNNAFLKSTNTMDFNNKKQEVFDVDDIMQSAIFNFENETKKTSENQTYTQEELKQIQEEIKNYKMDNDLAAFAGLKDLDFDINDADWDDEE</sequence>
<comment type="function">
    <text evidence="6">Participates in both transcription termination and antitermination.</text>
</comment>
<evidence type="ECO:0000256" key="6">
    <source>
        <dbReference type="HAMAP-Rule" id="MF_00945"/>
    </source>
</evidence>
<dbReference type="Gene3D" id="3.30.300.20">
    <property type="match status" value="2"/>
</dbReference>
<evidence type="ECO:0000256" key="4">
    <source>
        <dbReference type="ARBA" id="ARBA00023015"/>
    </source>
</evidence>
<keyword evidence="4 6" id="KW-0805">Transcription regulation</keyword>
<feature type="compositionally biased region" description="Basic and acidic residues" evidence="7">
    <location>
        <begin position="400"/>
        <end position="409"/>
    </location>
</feature>
<dbReference type="InterPro" id="IPR036555">
    <property type="entry name" value="NusA_N_sf"/>
</dbReference>
<dbReference type="HAMAP" id="MF_00945_B">
    <property type="entry name" value="NusA_B"/>
    <property type="match status" value="1"/>
</dbReference>
<dbReference type="PANTHER" id="PTHR22648">
    <property type="entry name" value="TRANSCRIPTION TERMINATION FACTOR NUSA"/>
    <property type="match status" value="1"/>
</dbReference>
<dbReference type="CDD" id="cd22529">
    <property type="entry name" value="KH-II_NusA_rpt2"/>
    <property type="match status" value="1"/>
</dbReference>
<keyword evidence="5 6" id="KW-0804">Transcription</keyword>
<comment type="subcellular location">
    <subcellularLocation>
        <location evidence="6">Cytoplasm</location>
    </subcellularLocation>
</comment>
<reference evidence="9" key="1">
    <citation type="submission" date="2023-04" db="EMBL/GenBank/DDBJ databases">
        <title>Completed genome of Mycoplasma lagogenitalium type strain 12MS.</title>
        <authorList>
            <person name="Spergser J."/>
        </authorList>
    </citation>
    <scope>NUCLEOTIDE SEQUENCE</scope>
    <source>
        <strain evidence="9">12MS</strain>
    </source>
</reference>
<dbReference type="InterPro" id="IPR015946">
    <property type="entry name" value="KH_dom-like_a/b"/>
</dbReference>
<keyword evidence="3 6" id="KW-0694">RNA-binding</keyword>
<evidence type="ECO:0000256" key="3">
    <source>
        <dbReference type="ARBA" id="ARBA00022884"/>
    </source>
</evidence>
<dbReference type="SMART" id="SM00322">
    <property type="entry name" value="KH"/>
    <property type="match status" value="2"/>
</dbReference>
<organism evidence="9 10">
    <name type="scientific">Mesomycoplasma lagogenitalium</name>
    <dbReference type="NCBI Taxonomy" id="171286"/>
    <lineage>
        <taxon>Bacteria</taxon>
        <taxon>Bacillati</taxon>
        <taxon>Mycoplasmatota</taxon>
        <taxon>Mycoplasmoidales</taxon>
        <taxon>Metamycoplasmataceae</taxon>
        <taxon>Mesomycoplasma</taxon>
    </lineage>
</organism>
<dbReference type="InterPro" id="IPR030842">
    <property type="entry name" value="TF_NusA_bacterial"/>
</dbReference>
<feature type="domain" description="K Homology" evidence="8">
    <location>
        <begin position="331"/>
        <end position="415"/>
    </location>
</feature>
<evidence type="ECO:0000259" key="8">
    <source>
        <dbReference type="SMART" id="SM00322"/>
    </source>
</evidence>
<dbReference type="SUPFAM" id="SSF69705">
    <property type="entry name" value="Transcription factor NusA, N-terminal domain"/>
    <property type="match status" value="1"/>
</dbReference>
<evidence type="ECO:0000256" key="7">
    <source>
        <dbReference type="SAM" id="MobiDB-lite"/>
    </source>
</evidence>
<dbReference type="InterPro" id="IPR009019">
    <property type="entry name" value="KH_sf_prok-type"/>
</dbReference>
<evidence type="ECO:0000256" key="1">
    <source>
        <dbReference type="ARBA" id="ARBA00022472"/>
    </source>
</evidence>
<dbReference type="Pfam" id="PF26594">
    <property type="entry name" value="KH_NusA_2nd"/>
    <property type="match status" value="1"/>
</dbReference>
<keyword evidence="6" id="KW-0889">Transcription antitermination</keyword>
<dbReference type="InterPro" id="IPR025249">
    <property type="entry name" value="TF_NusA_KH_1st"/>
</dbReference>
<comment type="similarity">
    <text evidence="6">Belongs to the NusA family.</text>
</comment>
<proteinExistence type="inferred from homology"/>
<comment type="subunit">
    <text evidence="6">Monomer. Binds directly to the core enzyme of the DNA-dependent RNA polymerase and to nascent RNA.</text>
</comment>
<feature type="domain" description="K Homology" evidence="8">
    <location>
        <begin position="256"/>
        <end position="330"/>
    </location>
</feature>
<evidence type="ECO:0000256" key="5">
    <source>
        <dbReference type="ARBA" id="ARBA00023163"/>
    </source>
</evidence>
<dbReference type="Pfam" id="PF08529">
    <property type="entry name" value="NusA_N"/>
    <property type="match status" value="1"/>
</dbReference>
<dbReference type="PANTHER" id="PTHR22648:SF0">
    <property type="entry name" value="TRANSCRIPTION TERMINATION_ANTITERMINATION PROTEIN NUSA"/>
    <property type="match status" value="1"/>
</dbReference>
<dbReference type="Gene3D" id="3.30.1480.10">
    <property type="entry name" value="NusA, N-terminal domain"/>
    <property type="match status" value="1"/>
</dbReference>
<dbReference type="InterPro" id="IPR058582">
    <property type="entry name" value="KH_NusA_2nd"/>
</dbReference>
<dbReference type="InterPro" id="IPR004087">
    <property type="entry name" value="KH_dom"/>
</dbReference>
<keyword evidence="2 6" id="KW-0963">Cytoplasm</keyword>
<dbReference type="Proteomes" id="UP001179842">
    <property type="component" value="Chromosome"/>
</dbReference>
<dbReference type="EMBL" id="CP122979">
    <property type="protein sequence ID" value="WGI36381.1"/>
    <property type="molecule type" value="Genomic_DNA"/>
</dbReference>
<name>A0ABY8LT09_9BACT</name>
<accession>A0ABY8LT09</accession>
<evidence type="ECO:0000256" key="2">
    <source>
        <dbReference type="ARBA" id="ARBA00022490"/>
    </source>
</evidence>
<dbReference type="InterPro" id="IPR013735">
    <property type="entry name" value="TF_NusA_N"/>
</dbReference>
<gene>
    <name evidence="6" type="primary">nusA</name>
    <name evidence="9" type="ORF">QEG99_02820</name>
</gene>
<dbReference type="Pfam" id="PF13184">
    <property type="entry name" value="KH_NusA_1st"/>
    <property type="match status" value="1"/>
</dbReference>
<keyword evidence="1 6" id="KW-0806">Transcription termination</keyword>